<proteinExistence type="predicted"/>
<dbReference type="SMART" id="SM00563">
    <property type="entry name" value="PlsC"/>
    <property type="match status" value="1"/>
</dbReference>
<dbReference type="RefSeq" id="WP_171680362.1">
    <property type="nucleotide sequence ID" value="NZ_JABGBN010000003.1"/>
</dbReference>
<reference evidence="6 7" key="1">
    <citation type="submission" date="2020-05" db="EMBL/GenBank/DDBJ databases">
        <authorList>
            <person name="Niu N."/>
        </authorList>
    </citation>
    <scope>NUCLEOTIDE SEQUENCE [LARGE SCALE GENOMIC DNA]</scope>
    <source>
        <strain evidence="6 7">3340-03</strain>
    </source>
</reference>
<dbReference type="SUPFAM" id="SSF69593">
    <property type="entry name" value="Glycerol-3-phosphate (1)-acyltransferase"/>
    <property type="match status" value="1"/>
</dbReference>
<evidence type="ECO:0000313" key="7">
    <source>
        <dbReference type="Proteomes" id="UP000537862"/>
    </source>
</evidence>
<protein>
    <submittedName>
        <fullName evidence="6">1-acyl-sn-glycerol-3-phosphate acyltransferase</fullName>
    </submittedName>
</protein>
<evidence type="ECO:0000256" key="1">
    <source>
        <dbReference type="ARBA" id="ARBA00005189"/>
    </source>
</evidence>
<comment type="pathway">
    <text evidence="1">Lipid metabolism.</text>
</comment>
<dbReference type="InterPro" id="IPR002123">
    <property type="entry name" value="Plipid/glycerol_acylTrfase"/>
</dbReference>
<dbReference type="GO" id="GO:0003841">
    <property type="term" value="F:1-acylglycerol-3-phosphate O-acyltransferase activity"/>
    <property type="evidence" value="ECO:0007669"/>
    <property type="project" value="TreeGrafter"/>
</dbReference>
<sequence>MLGTFLSSLTKIMIGAYAYWRHTTPSKNQRVYFANHSSHLDTMAIWSSLDPELRKITRPVAAKDYWGKGGIRGIIAKDALNVVLIERSGNGEDDPLKPLYEALDQGDSLIIFPEGTRRYEAEPTAFKSGLYHLSRRYPHVEYIPVYLANTRRSLPKGALLPLPVSCMATFGAPLEIDLEESKEEFLERARQAVIDLSKPEGALPQDSYNRRKLKRGKFRSPDRVNSNISEKATEDAVSTTVGQASHQVEVQPQGEKNV</sequence>
<feature type="domain" description="Phospholipid/glycerol acyltransferase" evidence="5">
    <location>
        <begin position="30"/>
        <end position="150"/>
    </location>
</feature>
<evidence type="ECO:0000256" key="3">
    <source>
        <dbReference type="ARBA" id="ARBA00023315"/>
    </source>
</evidence>
<evidence type="ECO:0000259" key="5">
    <source>
        <dbReference type="SMART" id="SM00563"/>
    </source>
</evidence>
<organism evidence="6 7">
    <name type="scientific">Pelistega suis</name>
    <dbReference type="NCBI Taxonomy" id="1631957"/>
    <lineage>
        <taxon>Bacteria</taxon>
        <taxon>Pseudomonadati</taxon>
        <taxon>Pseudomonadota</taxon>
        <taxon>Betaproteobacteria</taxon>
        <taxon>Burkholderiales</taxon>
        <taxon>Alcaligenaceae</taxon>
        <taxon>Pelistega</taxon>
    </lineage>
</organism>
<keyword evidence="2 6" id="KW-0808">Transferase</keyword>
<comment type="caution">
    <text evidence="6">The sequence shown here is derived from an EMBL/GenBank/DDBJ whole genome shotgun (WGS) entry which is preliminary data.</text>
</comment>
<evidence type="ECO:0000256" key="4">
    <source>
        <dbReference type="SAM" id="MobiDB-lite"/>
    </source>
</evidence>
<accession>A0A849P6M1</accession>
<name>A0A849P6M1_9BURK</name>
<dbReference type="EMBL" id="JABGBN010000003">
    <property type="protein sequence ID" value="NOL51663.1"/>
    <property type="molecule type" value="Genomic_DNA"/>
</dbReference>
<feature type="compositionally biased region" description="Polar residues" evidence="4">
    <location>
        <begin position="223"/>
        <end position="258"/>
    </location>
</feature>
<dbReference type="AlphaFoldDB" id="A0A849P6M1"/>
<gene>
    <name evidence="6" type="ORF">HKX39_05690</name>
</gene>
<dbReference type="Pfam" id="PF01553">
    <property type="entry name" value="Acyltransferase"/>
    <property type="match status" value="1"/>
</dbReference>
<keyword evidence="7" id="KW-1185">Reference proteome</keyword>
<dbReference type="PANTHER" id="PTHR10434:SF11">
    <property type="entry name" value="1-ACYL-SN-GLYCEROL-3-PHOSPHATE ACYLTRANSFERASE"/>
    <property type="match status" value="1"/>
</dbReference>
<feature type="region of interest" description="Disordered" evidence="4">
    <location>
        <begin position="200"/>
        <end position="258"/>
    </location>
</feature>
<keyword evidence="3 6" id="KW-0012">Acyltransferase</keyword>
<dbReference type="GO" id="GO:0006654">
    <property type="term" value="P:phosphatidic acid biosynthetic process"/>
    <property type="evidence" value="ECO:0007669"/>
    <property type="project" value="TreeGrafter"/>
</dbReference>
<dbReference type="Proteomes" id="UP000537862">
    <property type="component" value="Unassembled WGS sequence"/>
</dbReference>
<dbReference type="PANTHER" id="PTHR10434">
    <property type="entry name" value="1-ACYL-SN-GLYCEROL-3-PHOSPHATE ACYLTRANSFERASE"/>
    <property type="match status" value="1"/>
</dbReference>
<evidence type="ECO:0000256" key="2">
    <source>
        <dbReference type="ARBA" id="ARBA00022679"/>
    </source>
</evidence>
<dbReference type="CDD" id="cd07989">
    <property type="entry name" value="LPLAT_AGPAT-like"/>
    <property type="match status" value="1"/>
</dbReference>
<evidence type="ECO:0000313" key="6">
    <source>
        <dbReference type="EMBL" id="NOL51663.1"/>
    </source>
</evidence>